<sequence length="104" mass="12516">MNSSIFQSQIESSFDRLDRLNLRYQRENVLKNQHYQDLVHRHYPHYKLCEPPQNYNLIFIHKQTSTKILNHVIQVAFDTYNFILDTQHEMEPCPWASKSIPSLI</sequence>
<organism evidence="1 3">
    <name type="scientific">Rotaria sordida</name>
    <dbReference type="NCBI Taxonomy" id="392033"/>
    <lineage>
        <taxon>Eukaryota</taxon>
        <taxon>Metazoa</taxon>
        <taxon>Spiralia</taxon>
        <taxon>Gnathifera</taxon>
        <taxon>Rotifera</taxon>
        <taxon>Eurotatoria</taxon>
        <taxon>Bdelloidea</taxon>
        <taxon>Philodinida</taxon>
        <taxon>Philodinidae</taxon>
        <taxon>Rotaria</taxon>
    </lineage>
</organism>
<dbReference type="EMBL" id="CAJNOH010006732">
    <property type="protein sequence ID" value="CAF1440008.1"/>
    <property type="molecule type" value="Genomic_DNA"/>
</dbReference>
<dbReference type="AlphaFoldDB" id="A0A815NMM0"/>
<dbReference type="Proteomes" id="UP000663870">
    <property type="component" value="Unassembled WGS sequence"/>
</dbReference>
<name>A0A815NMM0_9BILA</name>
<evidence type="ECO:0000313" key="4">
    <source>
        <dbReference type="Proteomes" id="UP000663870"/>
    </source>
</evidence>
<proteinExistence type="predicted"/>
<evidence type="ECO:0000313" key="1">
    <source>
        <dbReference type="EMBL" id="CAF1440008.1"/>
    </source>
</evidence>
<protein>
    <submittedName>
        <fullName evidence="1">Uncharacterized protein</fullName>
    </submittedName>
</protein>
<comment type="caution">
    <text evidence="1">The sequence shown here is derived from an EMBL/GenBank/DDBJ whole genome shotgun (WGS) entry which is preliminary data.</text>
</comment>
<evidence type="ECO:0000313" key="3">
    <source>
        <dbReference type="Proteomes" id="UP000663854"/>
    </source>
</evidence>
<gene>
    <name evidence="2" type="ORF">JXQ802_LOCUS52444</name>
    <name evidence="1" type="ORF">PYM288_LOCUS36112</name>
</gene>
<dbReference type="Proteomes" id="UP000663854">
    <property type="component" value="Unassembled WGS sequence"/>
</dbReference>
<accession>A0A815NMM0</accession>
<reference evidence="1" key="1">
    <citation type="submission" date="2021-02" db="EMBL/GenBank/DDBJ databases">
        <authorList>
            <person name="Nowell W R."/>
        </authorList>
    </citation>
    <scope>NUCLEOTIDE SEQUENCE</scope>
</reference>
<keyword evidence="4" id="KW-1185">Reference proteome</keyword>
<dbReference type="EMBL" id="CAJNOL010008333">
    <property type="protein sequence ID" value="CAF1635569.1"/>
    <property type="molecule type" value="Genomic_DNA"/>
</dbReference>
<evidence type="ECO:0000313" key="2">
    <source>
        <dbReference type="EMBL" id="CAF1635569.1"/>
    </source>
</evidence>